<feature type="compositionally biased region" description="Acidic residues" evidence="2">
    <location>
        <begin position="247"/>
        <end position="257"/>
    </location>
</feature>
<dbReference type="GO" id="GO:0010073">
    <property type="term" value="P:meristem maintenance"/>
    <property type="evidence" value="ECO:0007669"/>
    <property type="project" value="InterPro"/>
</dbReference>
<keyword evidence="1" id="KW-0853">WD repeat</keyword>
<dbReference type="EMBL" id="BTGU01000005">
    <property type="protein sequence ID" value="GMN34898.1"/>
    <property type="molecule type" value="Genomic_DNA"/>
</dbReference>
<feature type="region of interest" description="Disordered" evidence="2">
    <location>
        <begin position="218"/>
        <end position="259"/>
    </location>
</feature>
<organism evidence="3 4">
    <name type="scientific">Ficus carica</name>
    <name type="common">Common fig</name>
    <dbReference type="NCBI Taxonomy" id="3494"/>
    <lineage>
        <taxon>Eukaryota</taxon>
        <taxon>Viridiplantae</taxon>
        <taxon>Streptophyta</taxon>
        <taxon>Embryophyta</taxon>
        <taxon>Tracheophyta</taxon>
        <taxon>Spermatophyta</taxon>
        <taxon>Magnoliopsida</taxon>
        <taxon>eudicotyledons</taxon>
        <taxon>Gunneridae</taxon>
        <taxon>Pentapetalae</taxon>
        <taxon>rosids</taxon>
        <taxon>fabids</taxon>
        <taxon>Rosales</taxon>
        <taxon>Moraceae</taxon>
        <taxon>Ficeae</taxon>
        <taxon>Ficus</taxon>
    </lineage>
</organism>
<dbReference type="PANTHER" id="PTHR45086">
    <property type="entry name" value="WD REPEAT-CONTAINING PROTEIN PCN"/>
    <property type="match status" value="1"/>
</dbReference>
<evidence type="ECO:0000256" key="1">
    <source>
        <dbReference type="PROSITE-ProRule" id="PRU00221"/>
    </source>
</evidence>
<keyword evidence="4" id="KW-1185">Reference proteome</keyword>
<gene>
    <name evidence="3" type="ORF">TIFTF001_004960</name>
</gene>
<dbReference type="InterPro" id="IPR044622">
    <property type="entry name" value="PCN"/>
</dbReference>
<comment type="caution">
    <text evidence="3">The sequence shown here is derived from an EMBL/GenBank/DDBJ whole genome shotgun (WGS) entry which is preliminary data.</text>
</comment>
<dbReference type="PANTHER" id="PTHR45086:SF1">
    <property type="entry name" value="WD REPEAT-CONTAINING PROTEIN PCN"/>
    <property type="match status" value="1"/>
</dbReference>
<feature type="region of interest" description="Disordered" evidence="2">
    <location>
        <begin position="1"/>
        <end position="20"/>
    </location>
</feature>
<dbReference type="PROSITE" id="PS50082">
    <property type="entry name" value="WD_REPEATS_2"/>
    <property type="match status" value="2"/>
</dbReference>
<dbReference type="InterPro" id="IPR001680">
    <property type="entry name" value="WD40_rpt"/>
</dbReference>
<dbReference type="InterPro" id="IPR015943">
    <property type="entry name" value="WD40/YVTN_repeat-like_dom_sf"/>
</dbReference>
<reference evidence="3" key="1">
    <citation type="submission" date="2023-07" db="EMBL/GenBank/DDBJ databases">
        <title>draft genome sequence of fig (Ficus carica).</title>
        <authorList>
            <person name="Takahashi T."/>
            <person name="Nishimura K."/>
        </authorList>
    </citation>
    <scope>NUCLEOTIDE SEQUENCE</scope>
</reference>
<evidence type="ECO:0000313" key="3">
    <source>
        <dbReference type="EMBL" id="GMN34898.1"/>
    </source>
</evidence>
<evidence type="ECO:0000256" key="2">
    <source>
        <dbReference type="SAM" id="MobiDB-lite"/>
    </source>
</evidence>
<feature type="compositionally biased region" description="Polar residues" evidence="2">
    <location>
        <begin position="218"/>
        <end position="238"/>
    </location>
</feature>
<dbReference type="InterPro" id="IPR036322">
    <property type="entry name" value="WD40_repeat_dom_sf"/>
</dbReference>
<dbReference type="GO" id="GO:0035266">
    <property type="term" value="P:meristem growth"/>
    <property type="evidence" value="ECO:0007669"/>
    <property type="project" value="InterPro"/>
</dbReference>
<feature type="repeat" description="WD" evidence="1">
    <location>
        <begin position="108"/>
        <end position="139"/>
    </location>
</feature>
<dbReference type="SUPFAM" id="SSF50978">
    <property type="entry name" value="WD40 repeat-like"/>
    <property type="match status" value="2"/>
</dbReference>
<protein>
    <submittedName>
        <fullName evidence="3">Uncharacterized protein</fullName>
    </submittedName>
</protein>
<accession>A0AA88CU10</accession>
<dbReference type="Gene3D" id="2.130.10.10">
    <property type="entry name" value="YVTN repeat-like/Quinoprotein amine dehydrogenase"/>
    <property type="match status" value="3"/>
</dbReference>
<proteinExistence type="predicted"/>
<dbReference type="AlphaFoldDB" id="A0AA88CU10"/>
<evidence type="ECO:0000313" key="4">
    <source>
        <dbReference type="Proteomes" id="UP001187192"/>
    </source>
</evidence>
<dbReference type="Proteomes" id="UP001187192">
    <property type="component" value="Unassembled WGS sequence"/>
</dbReference>
<name>A0AA88CU10_FICCA</name>
<sequence>MLGGREMTHMDDAGDRDGPRADSCCSKHFNQSRRAKTLKNLIPLSTLPPPSSSSFFSTLFFFVFFGCSSLLSPPPQSPPKSEPFPALTVVVRIFLFPDMLEVYTNRSIDWEPSPVVALATSPDDSRVAAARDDGSVEIWLVSPGSVGWHCQLTIHGDPNSRVSSLVWCRAGSKGLPCGRLLSCSIDGSVSEWDIFHLKQKNLLETIGVSIWQMAVAPSDQQTEPKTQMGNGHLSNYLNNGRHGGETSESEDESDSDSAELREQLVIENQRVALACDDGCVRIYTLVDDDFVYTKSLPRVRGRTLSVTWSPDSKMIFSGSSDGLIRCWNPILGNEIYRITVGLGGLGSGSELCVWSLLSLRSGTLVSADSTGSVQFWDSKYGTLLQGHSYHKGDANAVAAAPGHNRVFSAGSDGQVILYKLSSETMQSTEGESSNVVKKWIYVDRVRKHTHDVRALTVAVPTLREGPLPDQGVKRIRCKKKPIEFKYRKWAHSGVPMLISAGDDTKLYAYSAKDFTQFEPHNICPAPQRLPIQMVLNTVYNQSSLLLVQASSWLDIMCVRAKNGALPVSASGPGPSRGLLATDLLFRVKSKASRRIICSTISNSGLLFAYSDHVKPTLYELKRKGVKNGWTIDKRLLPRKLPYAHSMVFSSDSSRLMIAGHDRRINVLDVVSSETIHVFTPCKELHDEELPPSEPPITKMFTSSDGQWLAAINCFGDVYIFNLEIWRYKAIIRLTFVDKDIILAGGFSPRNNNVLIVTTSSNQVYALDVEDKKLGDWSKRNTHILPKRFQEFPGEVIGLSFPPASSSLSSVIVYSASAFCWIDFGMPVDQEDESGMINGQDTVVRNLEGTPWKEVIKTFEAPPVDRHIFGT</sequence>
<dbReference type="SMART" id="SM00320">
    <property type="entry name" value="WD40"/>
    <property type="match status" value="6"/>
</dbReference>
<feature type="repeat" description="WD" evidence="1">
    <location>
        <begin position="305"/>
        <end position="328"/>
    </location>
</feature>
<dbReference type="PROSITE" id="PS50294">
    <property type="entry name" value="WD_REPEATS_REGION"/>
    <property type="match status" value="1"/>
</dbReference>
<dbReference type="Pfam" id="PF00400">
    <property type="entry name" value="WD40"/>
    <property type="match status" value="2"/>
</dbReference>